<gene>
    <name evidence="4" type="ORF">DES38_10710</name>
</gene>
<dbReference type="PANTHER" id="PTHR43158">
    <property type="entry name" value="SKFA PEPTIDE EXPORT ATP-BINDING PROTEIN SKFE"/>
    <property type="match status" value="1"/>
</dbReference>
<dbReference type="RefSeq" id="WP_110251444.1">
    <property type="nucleotide sequence ID" value="NZ_QJJR01000007.1"/>
</dbReference>
<protein>
    <submittedName>
        <fullName evidence="4">Iron complex transport system ATP-binding protein</fullName>
    </submittedName>
</protein>
<sequence length="258" mass="28883">MLSLKNVGLLRQGKWILDDLSWEVKKGEQWVLLGLNGAGKTALLHMLSAYHFPAKGEVTVLGKTFGRDPLGESLRQSIGLVSDTLKQRFYNDDSAYQIVLSGGFQSIGLYQSPTDAMRIRAQQRLKDVGAFDYADRSFETLSQGERQRVMIARALMREPKLLILDEPTSGLDFVAKEQVLATVAQLMNKDDAPMVLYVTHHVDEILPGFTHVCMLKAGRIHQAGPVEELINQASLSTFFGCDLSLEWHGKRPYIFKNC</sequence>
<proteinExistence type="predicted"/>
<dbReference type="PANTHER" id="PTHR43158:SF2">
    <property type="entry name" value="SKFA PEPTIDE EXPORT ATP-BINDING PROTEIN SKFE"/>
    <property type="match status" value="1"/>
</dbReference>
<dbReference type="GO" id="GO:0005524">
    <property type="term" value="F:ATP binding"/>
    <property type="evidence" value="ECO:0007669"/>
    <property type="project" value="UniProtKB-KW"/>
</dbReference>
<keyword evidence="1" id="KW-0547">Nucleotide-binding</keyword>
<dbReference type="InterPro" id="IPR027417">
    <property type="entry name" value="P-loop_NTPase"/>
</dbReference>
<evidence type="ECO:0000256" key="1">
    <source>
        <dbReference type="ARBA" id="ARBA00022741"/>
    </source>
</evidence>
<dbReference type="Proteomes" id="UP000247922">
    <property type="component" value="Unassembled WGS sequence"/>
</dbReference>
<keyword evidence="2 4" id="KW-0067">ATP-binding</keyword>
<feature type="domain" description="ABC transporter" evidence="3">
    <location>
        <begin position="2"/>
        <end position="242"/>
    </location>
</feature>
<dbReference type="AlphaFoldDB" id="A0A2V3WQ99"/>
<reference evidence="4 5" key="1">
    <citation type="submission" date="2018-05" db="EMBL/GenBank/DDBJ databases">
        <title>Genomic Encyclopedia of Type Strains, Phase IV (KMG-IV): sequencing the most valuable type-strain genomes for metagenomic binning, comparative biology and taxonomic classification.</title>
        <authorList>
            <person name="Goeker M."/>
        </authorList>
    </citation>
    <scope>NUCLEOTIDE SEQUENCE [LARGE SCALE GENOMIC DNA]</scope>
    <source>
        <strain evidence="4 5">DSM 22440</strain>
    </source>
</reference>
<dbReference type="InterPro" id="IPR003439">
    <property type="entry name" value="ABC_transporter-like_ATP-bd"/>
</dbReference>
<dbReference type="EMBL" id="QJJR01000007">
    <property type="protein sequence ID" value="PXW90879.1"/>
    <property type="molecule type" value="Genomic_DNA"/>
</dbReference>
<dbReference type="PROSITE" id="PS50893">
    <property type="entry name" value="ABC_TRANSPORTER_2"/>
    <property type="match status" value="1"/>
</dbReference>
<name>A0A2V3WQ99_9BACI</name>
<evidence type="ECO:0000313" key="5">
    <source>
        <dbReference type="Proteomes" id="UP000247922"/>
    </source>
</evidence>
<dbReference type="SMART" id="SM00382">
    <property type="entry name" value="AAA"/>
    <property type="match status" value="1"/>
</dbReference>
<evidence type="ECO:0000313" key="4">
    <source>
        <dbReference type="EMBL" id="PXW90879.1"/>
    </source>
</evidence>
<evidence type="ECO:0000259" key="3">
    <source>
        <dbReference type="PROSITE" id="PS50893"/>
    </source>
</evidence>
<dbReference type="GO" id="GO:0016887">
    <property type="term" value="F:ATP hydrolysis activity"/>
    <property type="evidence" value="ECO:0007669"/>
    <property type="project" value="InterPro"/>
</dbReference>
<comment type="caution">
    <text evidence="4">The sequence shown here is derived from an EMBL/GenBank/DDBJ whole genome shotgun (WGS) entry which is preliminary data.</text>
</comment>
<dbReference type="InterPro" id="IPR017871">
    <property type="entry name" value="ABC_transporter-like_CS"/>
</dbReference>
<dbReference type="InterPro" id="IPR003593">
    <property type="entry name" value="AAA+_ATPase"/>
</dbReference>
<organism evidence="4 5">
    <name type="scientific">Streptohalobacillus salinus</name>
    <dbReference type="NCBI Taxonomy" id="621096"/>
    <lineage>
        <taxon>Bacteria</taxon>
        <taxon>Bacillati</taxon>
        <taxon>Bacillota</taxon>
        <taxon>Bacilli</taxon>
        <taxon>Bacillales</taxon>
        <taxon>Bacillaceae</taxon>
        <taxon>Streptohalobacillus</taxon>
    </lineage>
</organism>
<dbReference type="PROSITE" id="PS00211">
    <property type="entry name" value="ABC_TRANSPORTER_1"/>
    <property type="match status" value="1"/>
</dbReference>
<dbReference type="Pfam" id="PF00005">
    <property type="entry name" value="ABC_tran"/>
    <property type="match status" value="1"/>
</dbReference>
<evidence type="ECO:0000256" key="2">
    <source>
        <dbReference type="ARBA" id="ARBA00022840"/>
    </source>
</evidence>
<dbReference type="SUPFAM" id="SSF52540">
    <property type="entry name" value="P-loop containing nucleoside triphosphate hydrolases"/>
    <property type="match status" value="1"/>
</dbReference>
<keyword evidence="5" id="KW-1185">Reference proteome</keyword>
<accession>A0A2V3WQ99</accession>
<dbReference type="Gene3D" id="3.40.50.300">
    <property type="entry name" value="P-loop containing nucleotide triphosphate hydrolases"/>
    <property type="match status" value="1"/>
</dbReference>
<dbReference type="OrthoDB" id="9789994at2"/>